<dbReference type="InterPro" id="IPR011322">
    <property type="entry name" value="N-reg_PII-like_a/b"/>
</dbReference>
<dbReference type="GO" id="GO:0005829">
    <property type="term" value="C:cytosol"/>
    <property type="evidence" value="ECO:0007669"/>
    <property type="project" value="TreeGrafter"/>
</dbReference>
<dbReference type="GO" id="GO:0030234">
    <property type="term" value="F:enzyme regulator activity"/>
    <property type="evidence" value="ECO:0007669"/>
    <property type="project" value="InterPro"/>
</dbReference>
<dbReference type="EMBL" id="NIDE01000017">
    <property type="protein sequence ID" value="OWK36217.1"/>
    <property type="molecule type" value="Genomic_DNA"/>
</dbReference>
<dbReference type="PRINTS" id="PR00340">
    <property type="entry name" value="PIIGLNB"/>
</dbReference>
<dbReference type="Proteomes" id="UP000214646">
    <property type="component" value="Unassembled WGS sequence"/>
</dbReference>
<dbReference type="PANTHER" id="PTHR30115">
    <property type="entry name" value="NITROGEN REGULATORY PROTEIN P-II"/>
    <property type="match status" value="1"/>
</dbReference>
<dbReference type="PROSITE" id="PS51343">
    <property type="entry name" value="PII_GLNB_DOM"/>
    <property type="match status" value="1"/>
</dbReference>
<organism evidence="1 2">
    <name type="scientific">Fimbriiglobus ruber</name>
    <dbReference type="NCBI Taxonomy" id="1908690"/>
    <lineage>
        <taxon>Bacteria</taxon>
        <taxon>Pseudomonadati</taxon>
        <taxon>Planctomycetota</taxon>
        <taxon>Planctomycetia</taxon>
        <taxon>Gemmatales</taxon>
        <taxon>Gemmataceae</taxon>
        <taxon>Fimbriiglobus</taxon>
    </lineage>
</organism>
<dbReference type="InterPro" id="IPR015867">
    <property type="entry name" value="N-reg_PII/ATP_PRibTrfase_C"/>
</dbReference>
<accession>A0A225DJA3</accession>
<dbReference type="SMART" id="SM00938">
    <property type="entry name" value="P-II"/>
    <property type="match status" value="1"/>
</dbReference>
<dbReference type="AlphaFoldDB" id="A0A225DJA3"/>
<evidence type="ECO:0000313" key="1">
    <source>
        <dbReference type="EMBL" id="OWK36217.1"/>
    </source>
</evidence>
<keyword evidence="2" id="KW-1185">Reference proteome</keyword>
<name>A0A225DJA3_9BACT</name>
<sequence>MRRPDSETAMKLILAIIQPSKLEAVKEALNKVEVFRLTVVDVQGFGRQKGQSEVYRGHELTVNMLRKVQLQIAVNEDFVEPTVNAIIEAARTGPEGRIGDGKIFILPLEDCLRIRTGERGPEAI</sequence>
<dbReference type="InterPro" id="IPR002187">
    <property type="entry name" value="N-reg_PII"/>
</dbReference>
<protein>
    <submittedName>
        <fullName evidence="1">Nitrogen regulatory protein P-II</fullName>
    </submittedName>
</protein>
<proteinExistence type="predicted"/>
<evidence type="ECO:0000313" key="2">
    <source>
        <dbReference type="Proteomes" id="UP000214646"/>
    </source>
</evidence>
<dbReference type="PANTHER" id="PTHR30115:SF18">
    <property type="entry name" value="NITROGEN REGULATORY PROTEIN P-II"/>
    <property type="match status" value="1"/>
</dbReference>
<dbReference type="Gene3D" id="3.30.70.120">
    <property type="match status" value="1"/>
</dbReference>
<dbReference type="GO" id="GO:0006808">
    <property type="term" value="P:regulation of nitrogen utilization"/>
    <property type="evidence" value="ECO:0007669"/>
    <property type="project" value="InterPro"/>
</dbReference>
<dbReference type="Pfam" id="PF00543">
    <property type="entry name" value="P-II"/>
    <property type="match status" value="1"/>
</dbReference>
<comment type="caution">
    <text evidence="1">The sequence shown here is derived from an EMBL/GenBank/DDBJ whole genome shotgun (WGS) entry which is preliminary data.</text>
</comment>
<dbReference type="GO" id="GO:0005524">
    <property type="term" value="F:ATP binding"/>
    <property type="evidence" value="ECO:0007669"/>
    <property type="project" value="TreeGrafter"/>
</dbReference>
<gene>
    <name evidence="1" type="ORF">FRUB_08780</name>
</gene>
<reference evidence="2" key="1">
    <citation type="submission" date="2017-06" db="EMBL/GenBank/DDBJ databases">
        <title>Genome analysis of Fimbriiglobus ruber SP5, the first member of the order Planctomycetales with confirmed chitinolytic capability.</title>
        <authorList>
            <person name="Ravin N.V."/>
            <person name="Rakitin A.L."/>
            <person name="Ivanova A.A."/>
            <person name="Beletsky A.V."/>
            <person name="Kulichevskaya I.S."/>
            <person name="Mardanov A.V."/>
            <person name="Dedysh S.N."/>
        </authorList>
    </citation>
    <scope>NUCLEOTIDE SEQUENCE [LARGE SCALE GENOMIC DNA]</scope>
    <source>
        <strain evidence="2">SP5</strain>
    </source>
</reference>
<dbReference type="SUPFAM" id="SSF54913">
    <property type="entry name" value="GlnB-like"/>
    <property type="match status" value="1"/>
</dbReference>